<dbReference type="PANTHER" id="PTHR43790">
    <property type="entry name" value="CARBOHYDRATE TRANSPORT ATP-BINDING PROTEIN MG119-RELATED"/>
    <property type="match status" value="1"/>
</dbReference>
<keyword evidence="1" id="KW-0547">Nucleotide-binding</keyword>
<feature type="region of interest" description="Disordered" evidence="3">
    <location>
        <begin position="300"/>
        <end position="319"/>
    </location>
</feature>
<evidence type="ECO:0000259" key="4">
    <source>
        <dbReference type="PROSITE" id="PS50893"/>
    </source>
</evidence>
<dbReference type="GO" id="GO:0016887">
    <property type="term" value="F:ATP hydrolysis activity"/>
    <property type="evidence" value="ECO:0007669"/>
    <property type="project" value="InterPro"/>
</dbReference>
<dbReference type="InterPro" id="IPR003439">
    <property type="entry name" value="ABC_transporter-like_ATP-bd"/>
</dbReference>
<feature type="domain" description="ABC transporter" evidence="4">
    <location>
        <begin position="7"/>
        <end position="243"/>
    </location>
</feature>
<protein>
    <submittedName>
        <fullName evidence="5">Xylose ABC transporter, ATP-binding protein</fullName>
        <ecNumber evidence="5">3.6.3.17</ecNumber>
    </submittedName>
</protein>
<dbReference type="OrthoDB" id="7875923at2"/>
<dbReference type="RefSeq" id="WP_069187321.1">
    <property type="nucleotide sequence ID" value="NZ_ABXB03000001.1"/>
</dbReference>
<name>A0A087AIT3_9BIFI</name>
<evidence type="ECO:0000256" key="1">
    <source>
        <dbReference type="ARBA" id="ARBA00022741"/>
    </source>
</evidence>
<dbReference type="Pfam" id="PF00005">
    <property type="entry name" value="ABC_tran"/>
    <property type="match status" value="1"/>
</dbReference>
<evidence type="ECO:0000313" key="5">
    <source>
        <dbReference type="EMBL" id="KFI58683.1"/>
    </source>
</evidence>
<dbReference type="GO" id="GO:0005524">
    <property type="term" value="F:ATP binding"/>
    <property type="evidence" value="ECO:0007669"/>
    <property type="project" value="UniProtKB-KW"/>
</dbReference>
<evidence type="ECO:0000256" key="3">
    <source>
        <dbReference type="SAM" id="MobiDB-lite"/>
    </source>
</evidence>
<gene>
    <name evidence="5" type="ORF">BGLCM_0974</name>
</gene>
<keyword evidence="2 5" id="KW-0067">ATP-binding</keyword>
<dbReference type="InterPro" id="IPR050107">
    <property type="entry name" value="ABC_carbohydrate_import_ATPase"/>
</dbReference>
<dbReference type="PROSITE" id="PS50893">
    <property type="entry name" value="ABC_TRANSPORTER_2"/>
    <property type="match status" value="1"/>
</dbReference>
<dbReference type="Gene3D" id="3.40.50.300">
    <property type="entry name" value="P-loop containing nucleotide triphosphate hydrolases"/>
    <property type="match status" value="1"/>
</dbReference>
<organism evidence="5 6">
    <name type="scientific">Bifidobacterium gallicum DSM 20093 = LMG 11596</name>
    <dbReference type="NCBI Taxonomy" id="561180"/>
    <lineage>
        <taxon>Bacteria</taxon>
        <taxon>Bacillati</taxon>
        <taxon>Actinomycetota</taxon>
        <taxon>Actinomycetes</taxon>
        <taxon>Bifidobacteriales</taxon>
        <taxon>Bifidobacteriaceae</taxon>
        <taxon>Bifidobacterium</taxon>
    </lineage>
</organism>
<dbReference type="SUPFAM" id="SSF52540">
    <property type="entry name" value="P-loop containing nucleoside triphosphate hydrolases"/>
    <property type="match status" value="1"/>
</dbReference>
<dbReference type="Proteomes" id="UP000029074">
    <property type="component" value="Unassembled WGS sequence"/>
</dbReference>
<reference evidence="5 6" key="1">
    <citation type="submission" date="2014-03" db="EMBL/GenBank/DDBJ databases">
        <title>Genomics of Bifidobacteria.</title>
        <authorList>
            <person name="Ventura M."/>
            <person name="Milani C."/>
            <person name="Lugli G.A."/>
        </authorList>
    </citation>
    <scope>NUCLEOTIDE SEQUENCE [LARGE SCALE GENOMIC DNA]</scope>
    <source>
        <strain evidence="5 6">LMG 11596</strain>
    </source>
</reference>
<accession>A0A087AIT3</accession>
<keyword evidence="5" id="KW-0378">Hydrolase</keyword>
<dbReference type="AlphaFoldDB" id="A0A087AIT3"/>
<comment type="caution">
    <text evidence="5">The sequence shown here is derived from an EMBL/GenBank/DDBJ whole genome shotgun (WGS) entry which is preliminary data.</text>
</comment>
<dbReference type="PANTHER" id="PTHR43790:SF8">
    <property type="entry name" value="SUGAR ABC TRANSPORTER ATP-BINDING PROTEIN"/>
    <property type="match status" value="1"/>
</dbReference>
<dbReference type="CDD" id="cd03216">
    <property type="entry name" value="ABC_Carb_Monos_I"/>
    <property type="match status" value="1"/>
</dbReference>
<dbReference type="SMART" id="SM00382">
    <property type="entry name" value="AAA"/>
    <property type="match status" value="1"/>
</dbReference>
<dbReference type="EMBL" id="JGYW01000005">
    <property type="protein sequence ID" value="KFI58683.1"/>
    <property type="molecule type" value="Genomic_DNA"/>
</dbReference>
<sequence length="319" mass="34704">MSVQPVMSLKGVSKQFGHNEALRCVDVDIHAHEITAIVGDNGAGKTTLVHVIAGLIQPDAGHIELNNETVTFTSPRHATQLGVAAVFQNPEFCDNLDVAANLFLGNELTQYGGVRDDDAMHRQARQALDSLSASISASRDINSLSGGQRQSVAIARTLLRDPHSIVLDEPTASLSVIQTAEVLDYLVRLRRQGRAIVMVCHNLPDVFAVSDRIIVMRRELVVGEHLTAQTTEIKSSDGTAKQIPTALRHCVLQPCGNPHAVELRHRVLGGDRCGYCWRGNRGHPRMQTRIARALPDAQAGTTVVSTQTRSQALNTIEHH</sequence>
<dbReference type="InterPro" id="IPR003593">
    <property type="entry name" value="AAA+_ATPase"/>
</dbReference>
<evidence type="ECO:0000313" key="6">
    <source>
        <dbReference type="Proteomes" id="UP000029074"/>
    </source>
</evidence>
<dbReference type="EC" id="3.6.3.17" evidence="5"/>
<dbReference type="InterPro" id="IPR027417">
    <property type="entry name" value="P-loop_NTPase"/>
</dbReference>
<keyword evidence="6" id="KW-1185">Reference proteome</keyword>
<evidence type="ECO:0000256" key="2">
    <source>
        <dbReference type="ARBA" id="ARBA00022840"/>
    </source>
</evidence>
<proteinExistence type="predicted"/>